<accession>A0A9W3BDG3</accession>
<dbReference type="RefSeq" id="XP_055897475.1">
    <property type="nucleotide sequence ID" value="XM_056041500.1"/>
</dbReference>
<dbReference type="GeneID" id="106062185"/>
<reference evidence="3" key="1">
    <citation type="submission" date="2025-08" db="UniProtKB">
        <authorList>
            <consortium name="RefSeq"/>
        </authorList>
    </citation>
    <scope>IDENTIFICATION</scope>
</reference>
<proteinExistence type="predicted"/>
<dbReference type="AlphaFoldDB" id="A0A9W3BDG3"/>
<dbReference type="OrthoDB" id="10270572at2759"/>
<gene>
    <name evidence="3" type="primary">LOC106062185</name>
</gene>
<feature type="signal peptide" evidence="1">
    <location>
        <begin position="1"/>
        <end position="19"/>
    </location>
</feature>
<sequence length="220" mass="24699">MASFQIGFIISVAVTLTSCAPAEKGNAKDDARLLGFLATISGYSAIDLEDNGRIIRESMASIPVDVPAFYPDFAYFYEEVVDGALKLRQVIVPFIGEDGFIHASQYNFTGWQDAEIGEFDVSVLQKLSRDDFYTSRECDLVLTEIKKGIYMGNLPECESIIEYIPNFGTVWTCTSTGFINYRNPELNPQEDVPIIMYKDFRYPLPDSMLEVVPDFEDPCA</sequence>
<dbReference type="Proteomes" id="UP001165740">
    <property type="component" value="Chromosome 9"/>
</dbReference>
<feature type="chain" id="PRO_5040815966" evidence="1">
    <location>
        <begin position="20"/>
        <end position="220"/>
    </location>
</feature>
<evidence type="ECO:0000313" key="3">
    <source>
        <dbReference type="RefSeq" id="XP_055897475.1"/>
    </source>
</evidence>
<evidence type="ECO:0000313" key="2">
    <source>
        <dbReference type="Proteomes" id="UP001165740"/>
    </source>
</evidence>
<organism evidence="2 3">
    <name type="scientific">Biomphalaria glabrata</name>
    <name type="common">Bloodfluke planorb</name>
    <name type="synonym">Freshwater snail</name>
    <dbReference type="NCBI Taxonomy" id="6526"/>
    <lineage>
        <taxon>Eukaryota</taxon>
        <taxon>Metazoa</taxon>
        <taxon>Spiralia</taxon>
        <taxon>Lophotrochozoa</taxon>
        <taxon>Mollusca</taxon>
        <taxon>Gastropoda</taxon>
        <taxon>Heterobranchia</taxon>
        <taxon>Euthyneura</taxon>
        <taxon>Panpulmonata</taxon>
        <taxon>Hygrophila</taxon>
        <taxon>Lymnaeoidea</taxon>
        <taxon>Planorbidae</taxon>
        <taxon>Biomphalaria</taxon>
    </lineage>
</organism>
<keyword evidence="1" id="KW-0732">Signal</keyword>
<name>A0A9W3BDG3_BIOGL</name>
<keyword evidence="2" id="KW-1185">Reference proteome</keyword>
<evidence type="ECO:0000256" key="1">
    <source>
        <dbReference type="SAM" id="SignalP"/>
    </source>
</evidence>
<protein>
    <submittedName>
        <fullName evidence="3">Uncharacterized protein LOC106062185</fullName>
    </submittedName>
</protein>